<comment type="function">
    <text evidence="14">Catalyzes the condensation reaction of fatty acid synthesis by the addition to an acyl acceptor of two carbons from malonyl-ACP. Catalyzes the first condensation reaction which initiates fatty acid synthesis and may therefore play a role in governing the total rate of fatty acid production. Possesses both acetoacetyl-ACP synthase and acetyl transacylase activities. Its substrate specificity determines the biosynthesis of branched-chain and/or straight-chain of fatty acids.</text>
</comment>
<evidence type="ECO:0000256" key="3">
    <source>
        <dbReference type="ARBA" id="ARBA00022490"/>
    </source>
</evidence>
<comment type="catalytic activity">
    <reaction evidence="10">
        <text>malonyl-[ACP] + acetyl-CoA + H(+) = 3-oxobutanoyl-[ACP] + CO2 + CoA</text>
        <dbReference type="Rhea" id="RHEA:12080"/>
        <dbReference type="Rhea" id="RHEA-COMP:9623"/>
        <dbReference type="Rhea" id="RHEA-COMP:9625"/>
        <dbReference type="ChEBI" id="CHEBI:15378"/>
        <dbReference type="ChEBI" id="CHEBI:16526"/>
        <dbReference type="ChEBI" id="CHEBI:57287"/>
        <dbReference type="ChEBI" id="CHEBI:57288"/>
        <dbReference type="ChEBI" id="CHEBI:78449"/>
        <dbReference type="ChEBI" id="CHEBI:78450"/>
        <dbReference type="EC" id="2.3.1.180"/>
    </reaction>
    <physiologicalReaction direction="left-to-right" evidence="10">
        <dbReference type="Rhea" id="RHEA:12081"/>
    </physiologicalReaction>
</comment>
<keyword evidence="9 14" id="KW-0012">Acyltransferase</keyword>
<comment type="catalytic activity">
    <reaction evidence="11">
        <text>(2S)-2-methylbutanoyl-CoA + malonyl-[ACP] + H(+) = (4S)-4-methyl-3-oxohexanoyl-[ACP] + CO2 + CoA</text>
        <dbReference type="Rhea" id="RHEA:42276"/>
        <dbReference type="Rhea" id="RHEA-COMP:9623"/>
        <dbReference type="Rhea" id="RHEA-COMP:17148"/>
        <dbReference type="ChEBI" id="CHEBI:15378"/>
        <dbReference type="ChEBI" id="CHEBI:16526"/>
        <dbReference type="ChEBI" id="CHEBI:57287"/>
        <dbReference type="ChEBI" id="CHEBI:78449"/>
        <dbReference type="ChEBI" id="CHEBI:88166"/>
        <dbReference type="ChEBI" id="CHEBI:167462"/>
        <dbReference type="EC" id="2.3.1.300"/>
    </reaction>
    <physiologicalReaction direction="left-to-right" evidence="11">
        <dbReference type="Rhea" id="RHEA:42277"/>
    </physiologicalReaction>
</comment>
<evidence type="ECO:0000259" key="16">
    <source>
        <dbReference type="Pfam" id="PF08545"/>
    </source>
</evidence>
<feature type="domain" description="Beta-ketoacyl-[acyl-carrier-protein] synthase III N-terminal" evidence="16">
    <location>
        <begin position="108"/>
        <end position="186"/>
    </location>
</feature>
<dbReference type="Gene3D" id="3.40.47.10">
    <property type="match status" value="1"/>
</dbReference>
<evidence type="ECO:0000256" key="4">
    <source>
        <dbReference type="ARBA" id="ARBA00022516"/>
    </source>
</evidence>
<dbReference type="NCBIfam" id="TIGR00747">
    <property type="entry name" value="fabH"/>
    <property type="match status" value="1"/>
</dbReference>
<dbReference type="GO" id="GO:0005737">
    <property type="term" value="C:cytoplasm"/>
    <property type="evidence" value="ECO:0007669"/>
    <property type="project" value="UniProtKB-SubCell"/>
</dbReference>
<keyword evidence="4 14" id="KW-0444">Lipid biosynthesis</keyword>
<dbReference type="HAMAP" id="MF_01815">
    <property type="entry name" value="FabH"/>
    <property type="match status" value="1"/>
</dbReference>
<reference evidence="18" key="1">
    <citation type="submission" date="2016-10" db="EMBL/GenBank/DDBJ databases">
        <authorList>
            <person name="Varghese N."/>
            <person name="Submissions S."/>
        </authorList>
    </citation>
    <scope>NUCLEOTIDE SEQUENCE [LARGE SCALE GENOMIC DNA]</scope>
    <source>
        <strain evidence="18">DSM 11005</strain>
    </source>
</reference>
<name>A0A1G6MRD0_9FIRM</name>
<evidence type="ECO:0000256" key="14">
    <source>
        <dbReference type="HAMAP-Rule" id="MF_01815"/>
    </source>
</evidence>
<comment type="subunit">
    <text evidence="14">Homodimer.</text>
</comment>
<evidence type="ECO:0000256" key="8">
    <source>
        <dbReference type="ARBA" id="ARBA00023160"/>
    </source>
</evidence>
<dbReference type="FunFam" id="3.40.47.10:FF:000004">
    <property type="entry name" value="3-oxoacyl-[acyl-carrier-protein] synthase 3"/>
    <property type="match status" value="1"/>
</dbReference>
<dbReference type="Pfam" id="PF08545">
    <property type="entry name" value="ACP_syn_III"/>
    <property type="match status" value="1"/>
</dbReference>
<keyword evidence="8 14" id="KW-0275">Fatty acid biosynthesis</keyword>
<evidence type="ECO:0000256" key="11">
    <source>
        <dbReference type="ARBA" id="ARBA00052407"/>
    </source>
</evidence>
<dbReference type="GO" id="GO:0006633">
    <property type="term" value="P:fatty acid biosynthetic process"/>
    <property type="evidence" value="ECO:0007669"/>
    <property type="project" value="UniProtKB-UniRule"/>
</dbReference>
<dbReference type="Proteomes" id="UP000198943">
    <property type="component" value="Unassembled WGS sequence"/>
</dbReference>
<feature type="active site" evidence="14">
    <location>
        <position position="254"/>
    </location>
</feature>
<comment type="similarity">
    <text evidence="2 14">Belongs to the thiolase-like superfamily. FabH family.</text>
</comment>
<feature type="domain" description="Beta-ketoacyl-[acyl-carrier-protein] synthase III C-terminal" evidence="15">
    <location>
        <begin position="238"/>
        <end position="327"/>
    </location>
</feature>
<proteinExistence type="inferred from homology"/>
<evidence type="ECO:0000256" key="7">
    <source>
        <dbReference type="ARBA" id="ARBA00023098"/>
    </source>
</evidence>
<keyword evidence="6 14" id="KW-0276">Fatty acid metabolism</keyword>
<protein>
    <recommendedName>
        <fullName evidence="14">Beta-ketoacyl-[acyl-carrier-protein] synthase III</fullName>
        <shortName evidence="14">Beta-ketoacyl-ACP synthase III</shortName>
        <shortName evidence="14">KAS III</shortName>
        <ecNumber evidence="14">2.3.1.180</ecNumber>
    </recommendedName>
    <alternativeName>
        <fullName evidence="14">3-oxoacyl-[acyl-carrier-protein] synthase 3</fullName>
    </alternativeName>
    <alternativeName>
        <fullName evidence="14">3-oxoacyl-[acyl-carrier-protein] synthase III</fullName>
    </alternativeName>
</protein>
<dbReference type="InterPro" id="IPR013751">
    <property type="entry name" value="ACP_syn_III_N"/>
</dbReference>
<dbReference type="NCBIfam" id="NF006829">
    <property type="entry name" value="PRK09352.1"/>
    <property type="match status" value="1"/>
</dbReference>
<evidence type="ECO:0000256" key="6">
    <source>
        <dbReference type="ARBA" id="ARBA00022832"/>
    </source>
</evidence>
<dbReference type="EC" id="2.3.1.180" evidence="14"/>
<sequence>MTYAAGIIGTGCYLPEKILTNQDLEKMVDTSDAWITERTGIRARHIAAPEQATSDLAYEASLRALADAQTQPEELDLIIVATETPDYKYPSTACLLQARLGAKKAACFDLSAGCSGFVYGLGIGSQSIVTGLYKKILIVGAETLSRITDWTDRNTCVLFGDGAGAAVLGQVEEGYGILSLDMGADGTGGRHLIQPGGGSRNPATHATVDAHDHTIHMDGQDVFKFAARKMPAACKKVLEKVGMTIDDIALLVPHQANMRIINNAISRLKIDRDKVWINIDKHGNMSAACIPVCLTEARQAGKLKKGDNVIMVAFGAGLTWAGALVKWAK</sequence>
<evidence type="ECO:0000313" key="17">
    <source>
        <dbReference type="EMBL" id="SDC58072.1"/>
    </source>
</evidence>
<evidence type="ECO:0000256" key="10">
    <source>
        <dbReference type="ARBA" id="ARBA00051096"/>
    </source>
</evidence>
<dbReference type="PANTHER" id="PTHR34069">
    <property type="entry name" value="3-OXOACYL-[ACYL-CARRIER-PROTEIN] SYNTHASE 3"/>
    <property type="match status" value="1"/>
</dbReference>
<dbReference type="InterPro" id="IPR004655">
    <property type="entry name" value="FabH"/>
</dbReference>
<evidence type="ECO:0000256" key="13">
    <source>
        <dbReference type="ARBA" id="ARBA00052985"/>
    </source>
</evidence>
<dbReference type="Pfam" id="PF08541">
    <property type="entry name" value="ACP_syn_III_C"/>
    <property type="match status" value="1"/>
</dbReference>
<dbReference type="EMBL" id="FMYW01000010">
    <property type="protein sequence ID" value="SDC58072.1"/>
    <property type="molecule type" value="Genomic_DNA"/>
</dbReference>
<evidence type="ECO:0000256" key="1">
    <source>
        <dbReference type="ARBA" id="ARBA00005194"/>
    </source>
</evidence>
<keyword evidence="14" id="KW-0511">Multifunctional enzyme</keyword>
<keyword evidence="3 14" id="KW-0963">Cytoplasm</keyword>
<evidence type="ECO:0000256" key="2">
    <source>
        <dbReference type="ARBA" id="ARBA00008642"/>
    </source>
</evidence>
<keyword evidence="18" id="KW-1185">Reference proteome</keyword>
<evidence type="ECO:0000313" key="18">
    <source>
        <dbReference type="Proteomes" id="UP000198943"/>
    </source>
</evidence>
<evidence type="ECO:0000259" key="15">
    <source>
        <dbReference type="Pfam" id="PF08541"/>
    </source>
</evidence>
<keyword evidence="7 14" id="KW-0443">Lipid metabolism</keyword>
<feature type="active site" evidence="14">
    <location>
        <position position="284"/>
    </location>
</feature>
<dbReference type="RefSeq" id="WP_093730684.1">
    <property type="nucleotide sequence ID" value="NZ_FMYW01000010.1"/>
</dbReference>
<comment type="catalytic activity">
    <reaction evidence="12">
        <text>2-methylpropanoyl-CoA + malonyl-[ACP] + H(+) = 4-methyl-3-oxopentanoyl-[ACP] + CO2 + CoA</text>
        <dbReference type="Rhea" id="RHEA:42268"/>
        <dbReference type="Rhea" id="RHEA-COMP:9623"/>
        <dbReference type="Rhea" id="RHEA-COMP:9940"/>
        <dbReference type="ChEBI" id="CHEBI:15378"/>
        <dbReference type="ChEBI" id="CHEBI:16526"/>
        <dbReference type="ChEBI" id="CHEBI:57287"/>
        <dbReference type="ChEBI" id="CHEBI:57338"/>
        <dbReference type="ChEBI" id="CHEBI:78449"/>
        <dbReference type="ChEBI" id="CHEBI:78820"/>
        <dbReference type="EC" id="2.3.1.300"/>
    </reaction>
    <physiologicalReaction direction="left-to-right" evidence="12">
        <dbReference type="Rhea" id="RHEA:42269"/>
    </physiologicalReaction>
</comment>
<comment type="catalytic activity">
    <reaction evidence="13">
        <text>3-methylbutanoyl-CoA + malonyl-[ACP] + H(+) = 5-methyl-3-oxohexanoyl-[ACP] + CO2 + CoA</text>
        <dbReference type="Rhea" id="RHEA:42272"/>
        <dbReference type="Rhea" id="RHEA-COMP:9623"/>
        <dbReference type="Rhea" id="RHEA-COMP:9941"/>
        <dbReference type="ChEBI" id="CHEBI:15378"/>
        <dbReference type="ChEBI" id="CHEBI:16526"/>
        <dbReference type="ChEBI" id="CHEBI:57287"/>
        <dbReference type="ChEBI" id="CHEBI:57345"/>
        <dbReference type="ChEBI" id="CHEBI:78449"/>
        <dbReference type="ChEBI" id="CHEBI:78822"/>
        <dbReference type="EC" id="2.3.1.300"/>
    </reaction>
    <physiologicalReaction direction="left-to-right" evidence="13">
        <dbReference type="Rhea" id="RHEA:42273"/>
    </physiologicalReaction>
</comment>
<accession>A0A1G6MRD0</accession>
<keyword evidence="5 14" id="KW-0808">Transferase</keyword>
<evidence type="ECO:0000256" key="12">
    <source>
        <dbReference type="ARBA" id="ARBA00052467"/>
    </source>
</evidence>
<dbReference type="OrthoDB" id="9815506at2"/>
<dbReference type="GO" id="GO:0004315">
    <property type="term" value="F:3-oxoacyl-[acyl-carrier-protein] synthase activity"/>
    <property type="evidence" value="ECO:0007669"/>
    <property type="project" value="InterPro"/>
</dbReference>
<dbReference type="GO" id="GO:0033818">
    <property type="term" value="F:beta-ketoacyl-acyl-carrier-protein synthase III activity"/>
    <property type="evidence" value="ECO:0007669"/>
    <property type="project" value="UniProtKB-UniRule"/>
</dbReference>
<dbReference type="InterPro" id="IPR013747">
    <property type="entry name" value="ACP_syn_III_C"/>
</dbReference>
<comment type="domain">
    <text evidence="14">The last Arg residue of the ACP-binding site is essential for the weak association between ACP/AcpP and FabH.</text>
</comment>
<feature type="active site" evidence="14">
    <location>
        <position position="114"/>
    </location>
</feature>
<dbReference type="AlphaFoldDB" id="A0A1G6MRD0"/>
<dbReference type="UniPathway" id="UPA00094"/>
<evidence type="ECO:0000256" key="9">
    <source>
        <dbReference type="ARBA" id="ARBA00023315"/>
    </source>
</evidence>
<comment type="pathway">
    <text evidence="1 14">Lipid metabolism; fatty acid biosynthesis.</text>
</comment>
<dbReference type="GO" id="GO:0044550">
    <property type="term" value="P:secondary metabolite biosynthetic process"/>
    <property type="evidence" value="ECO:0007669"/>
    <property type="project" value="TreeGrafter"/>
</dbReference>
<dbReference type="SUPFAM" id="SSF53901">
    <property type="entry name" value="Thiolase-like"/>
    <property type="match status" value="1"/>
</dbReference>
<feature type="region of interest" description="ACP-binding" evidence="14">
    <location>
        <begin position="255"/>
        <end position="259"/>
    </location>
</feature>
<comment type="subcellular location">
    <subcellularLocation>
        <location evidence="14">Cytoplasm</location>
    </subcellularLocation>
</comment>
<organism evidence="17 18">
    <name type="scientific">Succiniclasticum ruminis</name>
    <dbReference type="NCBI Taxonomy" id="40841"/>
    <lineage>
        <taxon>Bacteria</taxon>
        <taxon>Bacillati</taxon>
        <taxon>Bacillota</taxon>
        <taxon>Negativicutes</taxon>
        <taxon>Acidaminococcales</taxon>
        <taxon>Acidaminococcaceae</taxon>
        <taxon>Succiniclasticum</taxon>
    </lineage>
</organism>
<gene>
    <name evidence="14" type="primary">fabH</name>
    <name evidence="17" type="ORF">SAMN04487864_11098</name>
</gene>
<evidence type="ECO:0000256" key="5">
    <source>
        <dbReference type="ARBA" id="ARBA00022679"/>
    </source>
</evidence>
<dbReference type="InterPro" id="IPR016039">
    <property type="entry name" value="Thiolase-like"/>
</dbReference>
<dbReference type="CDD" id="cd00830">
    <property type="entry name" value="KAS_III"/>
    <property type="match status" value="1"/>
</dbReference>
<dbReference type="PANTHER" id="PTHR34069:SF2">
    <property type="entry name" value="BETA-KETOACYL-[ACYL-CARRIER-PROTEIN] SYNTHASE III"/>
    <property type="match status" value="1"/>
</dbReference>